<accession>A2SP91</accession>
<dbReference type="EMBL" id="CP000556">
    <property type="protein sequence ID" value="ABM97380.1"/>
    <property type="molecule type" value="Genomic_DNA"/>
</dbReference>
<keyword evidence="4" id="KW-1185">Reference proteome</keyword>
<evidence type="ECO:0000256" key="1">
    <source>
        <dbReference type="PROSITE-ProRule" id="PRU01076"/>
    </source>
</evidence>
<dbReference type="Gene3D" id="2.10.260.10">
    <property type="match status" value="1"/>
</dbReference>
<organism evidence="3 4">
    <name type="scientific">Methylibium petroleiphilum (strain ATCC BAA-1232 / LMG 22953 / PM1)</name>
    <dbReference type="NCBI Taxonomy" id="420662"/>
    <lineage>
        <taxon>Bacteria</taxon>
        <taxon>Pseudomonadati</taxon>
        <taxon>Pseudomonadota</taxon>
        <taxon>Betaproteobacteria</taxon>
        <taxon>Burkholderiales</taxon>
        <taxon>Sphaerotilaceae</taxon>
        <taxon>Methylibium</taxon>
    </lineage>
</organism>
<dbReference type="PROSITE" id="PS51740">
    <property type="entry name" value="SPOVT_ABRB"/>
    <property type="match status" value="1"/>
</dbReference>
<dbReference type="eggNOG" id="COG2002">
    <property type="taxonomic scope" value="Bacteria"/>
</dbReference>
<proteinExistence type="predicted"/>
<gene>
    <name evidence="3" type="ordered locus">Mpe_B0616</name>
</gene>
<geneLocation type="plasmid" evidence="3 4">
    <name>RPME01</name>
</geneLocation>
<name>A2SP91_METPP</name>
<dbReference type="InterPro" id="IPR007159">
    <property type="entry name" value="SpoVT-AbrB_dom"/>
</dbReference>
<sequence>MPAMSEPTTMSVKGQVTIPRDIRERLGLQAGDKIAWTILSNGTVVVRPKTRRLSDLVGILNRPEQPGVSVDEMKPFAE</sequence>
<dbReference type="NCBIfam" id="TIGR01439">
    <property type="entry name" value="lp_hng_hel_AbrB"/>
    <property type="match status" value="1"/>
</dbReference>
<dbReference type="AlphaFoldDB" id="A2SP91"/>
<evidence type="ECO:0000313" key="3">
    <source>
        <dbReference type="EMBL" id="ABM97380.1"/>
    </source>
</evidence>
<keyword evidence="3" id="KW-0614">Plasmid</keyword>
<dbReference type="Pfam" id="PF04014">
    <property type="entry name" value="MazE_antitoxin"/>
    <property type="match status" value="1"/>
</dbReference>
<dbReference type="HOGENOM" id="CLU_158484_2_1_4"/>
<dbReference type="GO" id="GO:0003677">
    <property type="term" value="F:DNA binding"/>
    <property type="evidence" value="ECO:0007669"/>
    <property type="project" value="UniProtKB-UniRule"/>
</dbReference>
<dbReference type="InterPro" id="IPR037914">
    <property type="entry name" value="SpoVT-AbrB_sf"/>
</dbReference>
<evidence type="ECO:0000313" key="4">
    <source>
        <dbReference type="Proteomes" id="UP000000366"/>
    </source>
</evidence>
<keyword evidence="1" id="KW-0238">DNA-binding</keyword>
<reference evidence="3 4" key="1">
    <citation type="journal article" date="2007" name="J. Bacteriol.">
        <title>Whole-genome analysis of the methyl tert-butyl ether-degrading beta-proteobacterium Methylibium petroleiphilum PM1.</title>
        <authorList>
            <person name="Kane S.R."/>
            <person name="Chakicherla A.Y."/>
            <person name="Chain P.S.G."/>
            <person name="Schmidt R."/>
            <person name="Shin M.W."/>
            <person name="Legler T.C."/>
            <person name="Scow K.M."/>
            <person name="Larimer F.W."/>
            <person name="Lucas S.M."/>
            <person name="Richardson P.M."/>
            <person name="Hristova K.R."/>
        </authorList>
    </citation>
    <scope>NUCLEOTIDE SEQUENCE [LARGE SCALE GENOMIC DNA]</scope>
    <source>
        <strain evidence="4">ATCC BAA-1232 / LMG 22953 / PM1</strain>
        <plasmid evidence="3 4">RPME01</plasmid>
    </source>
</reference>
<dbReference type="KEGG" id="mpt:Mpe_B0616"/>
<feature type="domain" description="SpoVT-AbrB" evidence="2">
    <location>
        <begin position="5"/>
        <end position="51"/>
    </location>
</feature>
<dbReference type="SUPFAM" id="SSF89447">
    <property type="entry name" value="AbrB/MazE/MraZ-like"/>
    <property type="match status" value="1"/>
</dbReference>
<evidence type="ECO:0000259" key="2">
    <source>
        <dbReference type="PROSITE" id="PS51740"/>
    </source>
</evidence>
<dbReference type="Proteomes" id="UP000000366">
    <property type="component" value="Plasmid RPME01"/>
</dbReference>
<dbReference type="SMART" id="SM00966">
    <property type="entry name" value="SpoVT_AbrB"/>
    <property type="match status" value="1"/>
</dbReference>
<protein>
    <submittedName>
        <fullName evidence="3">Transcriptional regulator, AbrB family</fullName>
    </submittedName>
</protein>